<proteinExistence type="inferred from homology"/>
<dbReference type="InterPro" id="IPR058980">
    <property type="entry name" value="Glyco_transf_N"/>
</dbReference>
<evidence type="ECO:0000256" key="1">
    <source>
        <dbReference type="ARBA" id="ARBA00009995"/>
    </source>
</evidence>
<organism evidence="9 10">
    <name type="scientific">Rhododendron simsii</name>
    <name type="common">Sims's rhododendron</name>
    <dbReference type="NCBI Taxonomy" id="118357"/>
    <lineage>
        <taxon>Eukaryota</taxon>
        <taxon>Viridiplantae</taxon>
        <taxon>Streptophyta</taxon>
        <taxon>Embryophyta</taxon>
        <taxon>Tracheophyta</taxon>
        <taxon>Spermatophyta</taxon>
        <taxon>Magnoliopsida</taxon>
        <taxon>eudicotyledons</taxon>
        <taxon>Gunneridae</taxon>
        <taxon>Pentapetalae</taxon>
        <taxon>asterids</taxon>
        <taxon>Ericales</taxon>
        <taxon>Ericaceae</taxon>
        <taxon>Ericoideae</taxon>
        <taxon>Rhodoreae</taxon>
        <taxon>Rhododendron</taxon>
    </lineage>
</organism>
<dbReference type="EC" id="2.4.1.-" evidence="6"/>
<dbReference type="PANTHER" id="PTHR48044:SF22">
    <property type="entry name" value="GLYCOSYLTRANSFERASE"/>
    <property type="match status" value="1"/>
</dbReference>
<evidence type="ECO:0000313" key="10">
    <source>
        <dbReference type="Proteomes" id="UP000626092"/>
    </source>
</evidence>
<feature type="domain" description="Glycosyltransferase N-terminal" evidence="8">
    <location>
        <begin position="92"/>
        <end position="300"/>
    </location>
</feature>
<feature type="domain" description="Glycosyltransferase N-terminal" evidence="8">
    <location>
        <begin position="1"/>
        <end position="54"/>
    </location>
</feature>
<keyword evidence="3 5" id="KW-0808">Transferase</keyword>
<dbReference type="FunFam" id="3.40.50.2000:FF:000060">
    <property type="entry name" value="Glycosyltransferase"/>
    <property type="match status" value="1"/>
</dbReference>
<evidence type="ECO:0000313" key="9">
    <source>
        <dbReference type="EMBL" id="KAF7144542.1"/>
    </source>
</evidence>
<feature type="compositionally biased region" description="Pro residues" evidence="7">
    <location>
        <begin position="135"/>
        <end position="146"/>
    </location>
</feature>
<feature type="region of interest" description="Disordered" evidence="7">
    <location>
        <begin position="135"/>
        <end position="154"/>
    </location>
</feature>
<name>A0A834H1E1_RHOSS</name>
<evidence type="ECO:0000256" key="4">
    <source>
        <dbReference type="ARBA" id="ARBA00023241"/>
    </source>
</evidence>
<evidence type="ECO:0000256" key="7">
    <source>
        <dbReference type="SAM" id="MobiDB-lite"/>
    </source>
</evidence>
<dbReference type="Pfam" id="PF26168">
    <property type="entry name" value="Glyco_transf_N"/>
    <property type="match status" value="2"/>
</dbReference>
<accession>A0A834H1E1</accession>
<dbReference type="EMBL" id="WJXA01000004">
    <property type="protein sequence ID" value="KAF7144542.1"/>
    <property type="molecule type" value="Genomic_DNA"/>
</dbReference>
<keyword evidence="4" id="KW-0284">Flavonoid biosynthesis</keyword>
<dbReference type="GO" id="GO:0009690">
    <property type="term" value="P:cytokinin metabolic process"/>
    <property type="evidence" value="ECO:0007669"/>
    <property type="project" value="UniProtKB-ARBA"/>
</dbReference>
<comment type="similarity">
    <text evidence="1 5">Belongs to the UDP-glycosyltransferase family.</text>
</comment>
<dbReference type="Pfam" id="PF00201">
    <property type="entry name" value="UDPGT"/>
    <property type="match status" value="1"/>
</dbReference>
<dbReference type="AlphaFoldDB" id="A0A834H1E1"/>
<dbReference type="InterPro" id="IPR035595">
    <property type="entry name" value="UDP_glycos_trans_CS"/>
</dbReference>
<gene>
    <name evidence="9" type="ORF">RHSIM_Rhsim04G0105300</name>
</gene>
<reference evidence="9" key="1">
    <citation type="submission" date="2019-11" db="EMBL/GenBank/DDBJ databases">
        <authorList>
            <person name="Liu Y."/>
            <person name="Hou J."/>
            <person name="Li T.-Q."/>
            <person name="Guan C.-H."/>
            <person name="Wu X."/>
            <person name="Wu H.-Z."/>
            <person name="Ling F."/>
            <person name="Zhang R."/>
            <person name="Shi X.-G."/>
            <person name="Ren J.-P."/>
            <person name="Chen E.-F."/>
            <person name="Sun J.-M."/>
        </authorList>
    </citation>
    <scope>NUCLEOTIDE SEQUENCE</scope>
    <source>
        <strain evidence="9">Adult_tree_wgs_1</strain>
        <tissue evidence="9">Leaves</tissue>
    </source>
</reference>
<evidence type="ECO:0000256" key="5">
    <source>
        <dbReference type="RuleBase" id="RU003718"/>
    </source>
</evidence>
<dbReference type="PROSITE" id="PS00375">
    <property type="entry name" value="UDPGT"/>
    <property type="match status" value="1"/>
</dbReference>
<dbReference type="Proteomes" id="UP000626092">
    <property type="component" value="Unassembled WGS sequence"/>
</dbReference>
<keyword evidence="2 5" id="KW-0328">Glycosyltransferase</keyword>
<dbReference type="GO" id="GO:0050404">
    <property type="term" value="F:zeatin O-beta-D-xylosyltransferase activity"/>
    <property type="evidence" value="ECO:0007669"/>
    <property type="project" value="UniProtKB-ARBA"/>
</dbReference>
<comment type="caution">
    <text evidence="9">The sequence shown here is derived from an EMBL/GenBank/DDBJ whole genome shotgun (WGS) entry which is preliminary data.</text>
</comment>
<evidence type="ECO:0000256" key="6">
    <source>
        <dbReference type="RuleBase" id="RU362057"/>
    </source>
</evidence>
<keyword evidence="10" id="KW-1185">Reference proteome</keyword>
<dbReference type="CDD" id="cd03784">
    <property type="entry name" value="GT1_Gtf-like"/>
    <property type="match status" value="1"/>
</dbReference>
<sequence>MREISNTATRVVVIHDFNMANVVQDVATIPNAESYIFCPISAFFMSFRLLKDNKSFQSLNEDMYVRGMVVRDWAPQVDILGHPSTAISTNSCLISSSYNIPVHYATAATHLRQVQLRFNSQTYLQNPRIHFHEFPTPPFLSPPPNPNSSSKFPSHLQPSIEASIQLRDPVAELLREISNTATRVVVIHDFLMAYVVQDVATIPNAESYLFSPVSAFQMSFMLLEDNKSFQSLEELKGLSSIQGNWSPEFLNFVALQDDYQSLAAGTIFNSYRSIEGTYLDLLEKEMNSINKKVWAIGPLNSDTKGDKTKSNSPQHRCLEWLDKQAPKSVLYVSFGTTTTMADEQINELAHGLEQSKQKFLWILRDADKGDIFTKEVKRAPLPEGYVERMKEFGMVVRDWAPQVDILGHPSTGGFMSHCGWNSCLESITMGVPLLAWPMHSDQPRNAFLVTNVLKVGLAVTTWEQREQIVTSSTICEVVKMLMASQEGEEIRRKVEEIGGAAHQAVKEGGVSCLELDSFITHITR</sequence>
<dbReference type="PANTHER" id="PTHR48044">
    <property type="entry name" value="GLYCOSYLTRANSFERASE"/>
    <property type="match status" value="1"/>
</dbReference>
<dbReference type="FunFam" id="3.40.50.2000:FF:000238">
    <property type="entry name" value="Glycosyltransferase"/>
    <property type="match status" value="1"/>
</dbReference>
<evidence type="ECO:0000259" key="8">
    <source>
        <dbReference type="Pfam" id="PF26168"/>
    </source>
</evidence>
<dbReference type="InterPro" id="IPR002213">
    <property type="entry name" value="UDP_glucos_trans"/>
</dbReference>
<dbReference type="GO" id="GO:0009813">
    <property type="term" value="P:flavonoid biosynthetic process"/>
    <property type="evidence" value="ECO:0007669"/>
    <property type="project" value="UniProtKB-KW"/>
</dbReference>
<dbReference type="Gene3D" id="3.40.50.2000">
    <property type="entry name" value="Glycogen Phosphorylase B"/>
    <property type="match status" value="3"/>
</dbReference>
<dbReference type="GO" id="GO:0016138">
    <property type="term" value="P:glycoside biosynthetic process"/>
    <property type="evidence" value="ECO:0007669"/>
    <property type="project" value="UniProtKB-ARBA"/>
</dbReference>
<dbReference type="OrthoDB" id="5835829at2759"/>
<protein>
    <recommendedName>
        <fullName evidence="6">Glycosyltransferase</fullName>
        <ecNumber evidence="6">2.4.1.-</ecNumber>
    </recommendedName>
</protein>
<evidence type="ECO:0000256" key="2">
    <source>
        <dbReference type="ARBA" id="ARBA00022676"/>
    </source>
</evidence>
<evidence type="ECO:0000256" key="3">
    <source>
        <dbReference type="ARBA" id="ARBA00022679"/>
    </source>
</evidence>
<dbReference type="SUPFAM" id="SSF53756">
    <property type="entry name" value="UDP-Glycosyltransferase/glycogen phosphorylase"/>
    <property type="match status" value="1"/>
</dbReference>